<evidence type="ECO:0000313" key="16">
    <source>
        <dbReference type="Proteomes" id="UP000091956"/>
    </source>
</evidence>
<evidence type="ECO:0000256" key="13">
    <source>
        <dbReference type="RuleBase" id="RU361169"/>
    </source>
</evidence>
<keyword evidence="7" id="KW-0325">Glycoprotein</keyword>
<dbReference type="PANTHER" id="PTHR31736">
    <property type="match status" value="1"/>
</dbReference>
<reference evidence="16" key="2">
    <citation type="journal article" date="2018" name="Nat. Commun.">
        <title>Extreme sensitivity to ultraviolet light in the fungal pathogen causing white-nose syndrome of bats.</title>
        <authorList>
            <person name="Palmer J.M."/>
            <person name="Drees K.P."/>
            <person name="Foster J.T."/>
            <person name="Lindner D.L."/>
        </authorList>
    </citation>
    <scope>NUCLEOTIDE SEQUENCE [LARGE SCALE GENOMIC DNA]</scope>
    <source>
        <strain evidence="16">UAMH 10579</strain>
    </source>
</reference>
<keyword evidence="4 14" id="KW-0732">Signal</keyword>
<feature type="chain" id="PRO_5008608620" evidence="14">
    <location>
        <begin position="20"/>
        <end position="407"/>
    </location>
</feature>
<keyword evidence="6 13" id="KW-0378">Hydrolase</keyword>
<evidence type="ECO:0000256" key="2">
    <source>
        <dbReference type="ARBA" id="ARBA00008834"/>
    </source>
</evidence>
<comment type="similarity">
    <text evidence="2 13">Belongs to the glycosyl hydrolase 28 family.</text>
</comment>
<accession>A0A1B8GF89</accession>
<comment type="subcellular location">
    <subcellularLocation>
        <location evidence="1">Secreted</location>
    </subcellularLocation>
</comment>
<feature type="signal peptide" evidence="14">
    <location>
        <begin position="1"/>
        <end position="19"/>
    </location>
</feature>
<evidence type="ECO:0000256" key="14">
    <source>
        <dbReference type="SAM" id="SignalP"/>
    </source>
</evidence>
<dbReference type="GO" id="GO:0005576">
    <property type="term" value="C:extracellular region"/>
    <property type="evidence" value="ECO:0007669"/>
    <property type="project" value="UniProtKB-SubCell"/>
</dbReference>
<keyword evidence="8" id="KW-0119">Carbohydrate metabolism</keyword>
<gene>
    <name evidence="15" type="ORF">VE01_07191</name>
</gene>
<evidence type="ECO:0000256" key="10">
    <source>
        <dbReference type="ARBA" id="ARBA00023316"/>
    </source>
</evidence>
<evidence type="ECO:0000256" key="8">
    <source>
        <dbReference type="ARBA" id="ARBA00023277"/>
    </source>
</evidence>
<keyword evidence="16" id="KW-1185">Reference proteome</keyword>
<proteinExistence type="inferred from homology"/>
<dbReference type="Gene3D" id="2.160.20.10">
    <property type="entry name" value="Single-stranded right-handed beta-helix, Pectin lyase-like"/>
    <property type="match status" value="1"/>
</dbReference>
<keyword evidence="11" id="KW-0624">Polysaccharide degradation</keyword>
<evidence type="ECO:0000256" key="11">
    <source>
        <dbReference type="ARBA" id="ARBA00023326"/>
    </source>
</evidence>
<dbReference type="GO" id="GO:0000272">
    <property type="term" value="P:polysaccharide catabolic process"/>
    <property type="evidence" value="ECO:0007669"/>
    <property type="project" value="UniProtKB-KW"/>
</dbReference>
<dbReference type="AlphaFoldDB" id="A0A1B8GF89"/>
<evidence type="ECO:0000256" key="1">
    <source>
        <dbReference type="ARBA" id="ARBA00004613"/>
    </source>
</evidence>
<sequence>MVKLTSALSFLLALSVVNASPIEDAIPNRVALAKRATCTPDSLGDTQQDDTPAIIAAIKSCGNGGTIVIPAGKTYSLRTMLDFTGCVNCDFQLEGTLKSSTDTTYWSTQPAIIYFNKITGVKFRSLTGSGVIDGNGQAAYDRWATGSFARPTVIYVVGGSTLSFTGFAIHNAPNAFIGQKGGVKDVTYATLTMTSASKSTNLPKNTDGFDIGESTNTLIKDVFVSNQDDCIAFKSGCNYVTVDGITCSGTNHGLAVGSLGKDNADFVKNIYVTRATMINCGKAAGIKVYPGGSDHGTSTVSNVTWDGVDVQGCDYGAQIQSCYGSDAANCAVNPSLASLSGIYFKNFKGTTNSKQAPAVANLNCSPPMLCDLHFTNWAVKNPSGATVNYCANIDGSPGITCTSGASG</sequence>
<evidence type="ECO:0000313" key="15">
    <source>
        <dbReference type="EMBL" id="OBT94496.1"/>
    </source>
</evidence>
<keyword evidence="3" id="KW-0964">Secreted</keyword>
<dbReference type="InterPro" id="IPR012334">
    <property type="entry name" value="Pectin_lyas_fold"/>
</dbReference>
<dbReference type="SUPFAM" id="SSF51126">
    <property type="entry name" value="Pectin lyase-like"/>
    <property type="match status" value="1"/>
</dbReference>
<dbReference type="OrthoDB" id="187139at2759"/>
<keyword evidence="5" id="KW-0677">Repeat</keyword>
<evidence type="ECO:0000256" key="12">
    <source>
        <dbReference type="ARBA" id="ARBA00037278"/>
    </source>
</evidence>
<keyword evidence="10" id="KW-0961">Cell wall biogenesis/degradation</keyword>
<evidence type="ECO:0000256" key="7">
    <source>
        <dbReference type="ARBA" id="ARBA00023180"/>
    </source>
</evidence>
<dbReference type="EMBL" id="KV460243">
    <property type="protein sequence ID" value="OBT94496.1"/>
    <property type="molecule type" value="Genomic_DNA"/>
</dbReference>
<comment type="function">
    <text evidence="12">Pectinolytic enzyme involved in the degradation of xylogalacturonan (xga), a galacturonan backbone heavily substituted with xylose, and which is one important component of the hairy regions of pectin. Activity requires a galacturonic acid backbone substituted with xylose.</text>
</comment>
<keyword evidence="9 13" id="KW-0326">Glycosidase</keyword>
<evidence type="ECO:0000256" key="5">
    <source>
        <dbReference type="ARBA" id="ARBA00022737"/>
    </source>
</evidence>
<evidence type="ECO:0000256" key="9">
    <source>
        <dbReference type="ARBA" id="ARBA00023295"/>
    </source>
</evidence>
<organism evidence="15 16">
    <name type="scientific">Pseudogymnoascus verrucosus</name>
    <dbReference type="NCBI Taxonomy" id="342668"/>
    <lineage>
        <taxon>Eukaryota</taxon>
        <taxon>Fungi</taxon>
        <taxon>Dikarya</taxon>
        <taxon>Ascomycota</taxon>
        <taxon>Pezizomycotina</taxon>
        <taxon>Leotiomycetes</taxon>
        <taxon>Thelebolales</taxon>
        <taxon>Thelebolaceae</taxon>
        <taxon>Pseudogymnoascus</taxon>
    </lineage>
</organism>
<dbReference type="GO" id="GO:0071555">
    <property type="term" value="P:cell wall organization"/>
    <property type="evidence" value="ECO:0007669"/>
    <property type="project" value="UniProtKB-KW"/>
</dbReference>
<dbReference type="PANTHER" id="PTHR31736:SF9">
    <property type="entry name" value="ENDO-XYLOGALACTURONAN HYDROLASE A-RELATED"/>
    <property type="match status" value="1"/>
</dbReference>
<dbReference type="STRING" id="342668.A0A1B8GF89"/>
<dbReference type="Pfam" id="PF00295">
    <property type="entry name" value="Glyco_hydro_28"/>
    <property type="match status" value="1"/>
</dbReference>
<name>A0A1B8GF89_9PEZI</name>
<dbReference type="GO" id="GO:0004650">
    <property type="term" value="F:polygalacturonase activity"/>
    <property type="evidence" value="ECO:0007669"/>
    <property type="project" value="InterPro"/>
</dbReference>
<dbReference type="InterPro" id="IPR011050">
    <property type="entry name" value="Pectin_lyase_fold/virulence"/>
</dbReference>
<evidence type="ECO:0000256" key="3">
    <source>
        <dbReference type="ARBA" id="ARBA00022525"/>
    </source>
</evidence>
<evidence type="ECO:0000256" key="4">
    <source>
        <dbReference type="ARBA" id="ARBA00022729"/>
    </source>
</evidence>
<dbReference type="InterPro" id="IPR000743">
    <property type="entry name" value="Glyco_hydro_28"/>
</dbReference>
<protein>
    <submittedName>
        <fullName evidence="15">Uncharacterized protein</fullName>
    </submittedName>
</protein>
<dbReference type="GeneID" id="28840577"/>
<dbReference type="RefSeq" id="XP_018128229.1">
    <property type="nucleotide sequence ID" value="XM_018276626.2"/>
</dbReference>
<evidence type="ECO:0000256" key="6">
    <source>
        <dbReference type="ARBA" id="ARBA00022801"/>
    </source>
</evidence>
<dbReference type="Proteomes" id="UP000091956">
    <property type="component" value="Unassembled WGS sequence"/>
</dbReference>
<reference evidence="15 16" key="1">
    <citation type="submission" date="2016-03" db="EMBL/GenBank/DDBJ databases">
        <title>Comparative genomics of Pseudogymnoascus destructans, the fungus causing white-nose syndrome of bats.</title>
        <authorList>
            <person name="Palmer J.M."/>
            <person name="Drees K.P."/>
            <person name="Foster J.T."/>
            <person name="Lindner D.L."/>
        </authorList>
    </citation>
    <scope>NUCLEOTIDE SEQUENCE [LARGE SCALE GENOMIC DNA]</scope>
    <source>
        <strain evidence="15 16">UAMH 10579</strain>
    </source>
</reference>